<dbReference type="GO" id="GO:0051782">
    <property type="term" value="P:negative regulation of cell division"/>
    <property type="evidence" value="ECO:0007669"/>
    <property type="project" value="TreeGrafter"/>
</dbReference>
<name>A0A150SV27_SORCE</name>
<evidence type="ECO:0000313" key="3">
    <source>
        <dbReference type="EMBL" id="KYF96269.1"/>
    </source>
</evidence>
<dbReference type="GO" id="GO:0005829">
    <property type="term" value="C:cytosol"/>
    <property type="evidence" value="ECO:0007669"/>
    <property type="project" value="TreeGrafter"/>
</dbReference>
<comment type="caution">
    <text evidence="3">The sequence shown here is derived from an EMBL/GenBank/DDBJ whole genome shotgun (WGS) entry which is preliminary data.</text>
</comment>
<dbReference type="SUPFAM" id="SSF52540">
    <property type="entry name" value="P-loop containing nucleoside triphosphate hydrolases"/>
    <property type="match status" value="1"/>
</dbReference>
<reference evidence="3 4" key="1">
    <citation type="submission" date="2014-02" db="EMBL/GenBank/DDBJ databases">
        <title>The small core and large imbalanced accessory genome model reveals a collaborative survival strategy of Sorangium cellulosum strains in nature.</title>
        <authorList>
            <person name="Han K."/>
            <person name="Peng R."/>
            <person name="Blom J."/>
            <person name="Li Y.-Z."/>
        </authorList>
    </citation>
    <scope>NUCLEOTIDE SEQUENCE [LARGE SCALE GENOMIC DNA]</scope>
    <source>
        <strain evidence="3 4">So0149</strain>
    </source>
</reference>
<dbReference type="CDD" id="cd02042">
    <property type="entry name" value="ParAB_family"/>
    <property type="match status" value="1"/>
</dbReference>
<dbReference type="GO" id="GO:0016887">
    <property type="term" value="F:ATP hydrolysis activity"/>
    <property type="evidence" value="ECO:0007669"/>
    <property type="project" value="TreeGrafter"/>
</dbReference>
<dbReference type="InterPro" id="IPR027417">
    <property type="entry name" value="P-loop_NTPase"/>
</dbReference>
<evidence type="ECO:0000256" key="2">
    <source>
        <dbReference type="ARBA" id="ARBA00022840"/>
    </source>
</evidence>
<dbReference type="Proteomes" id="UP000075515">
    <property type="component" value="Unassembled WGS sequence"/>
</dbReference>
<dbReference type="Pfam" id="PF10609">
    <property type="entry name" value="ParA"/>
    <property type="match status" value="1"/>
</dbReference>
<organism evidence="3 4">
    <name type="scientific">Sorangium cellulosum</name>
    <name type="common">Polyangium cellulosum</name>
    <dbReference type="NCBI Taxonomy" id="56"/>
    <lineage>
        <taxon>Bacteria</taxon>
        <taxon>Pseudomonadati</taxon>
        <taxon>Myxococcota</taxon>
        <taxon>Polyangia</taxon>
        <taxon>Polyangiales</taxon>
        <taxon>Polyangiaceae</taxon>
        <taxon>Sorangium</taxon>
    </lineage>
</organism>
<proteinExistence type="predicted"/>
<gene>
    <name evidence="3" type="ORF">BE18_19685</name>
</gene>
<evidence type="ECO:0000256" key="1">
    <source>
        <dbReference type="ARBA" id="ARBA00022741"/>
    </source>
</evidence>
<dbReference type="InterPro" id="IPR050625">
    <property type="entry name" value="ParA/MinD_ATPase"/>
</dbReference>
<protein>
    <recommendedName>
        <fullName evidence="5">CobQ/CobB/MinD/ParA nucleotide binding domain-containing protein</fullName>
    </recommendedName>
</protein>
<dbReference type="AlphaFoldDB" id="A0A150SV27"/>
<evidence type="ECO:0000313" key="4">
    <source>
        <dbReference type="Proteomes" id="UP000075515"/>
    </source>
</evidence>
<dbReference type="GO" id="GO:0009898">
    <property type="term" value="C:cytoplasmic side of plasma membrane"/>
    <property type="evidence" value="ECO:0007669"/>
    <property type="project" value="TreeGrafter"/>
</dbReference>
<dbReference type="InterPro" id="IPR033756">
    <property type="entry name" value="YlxH/NBP35"/>
</dbReference>
<sequence length="467" mass="50096">MIGMMFRDVLPATVNELRSLAVLAQRHEVTVVRDVEGRIRIILGTHDPATAPLPDQPTLQAMAAALGARLGAWLSTAPIWLDSAPHPKKKMEPEKRAENLALQLARTYRVPAPWASQASDPSWFLLERHAAKRAWVGEVEPNPPWTIGEVDSSQKPPVLTFFSHKGGVGRSTALVATALHLARAGKKVAVVDLDIEAPGLASLVLPGEPSAGALDYLVDGGVATGTRVSDVTSFVSDTSFVESGPGLQVVSAGPVDDAFLEMLARIDLQDAAASSALAGRIRQLFLDLNASSVDSPPGLGPFDFILVDARAGLHEVAGLMLAGLSHGAVVVATGSPQSWMGVKRVARILSAPYVRSGRDPRPLLLVHGMAPSATDPRHEMETKEFRTKAYDELCADYYPNDQIPDQNDPERPHWPVVIPWSTDLRGGGGLLTPPIIEVLMGKPYRELAVRLGRLFGRSLRWSGEGAS</sequence>
<keyword evidence="1" id="KW-0547">Nucleotide-binding</keyword>
<evidence type="ECO:0008006" key="5">
    <source>
        <dbReference type="Google" id="ProtNLM"/>
    </source>
</evidence>
<dbReference type="PANTHER" id="PTHR43384:SF6">
    <property type="entry name" value="SEPTUM SITE-DETERMINING PROTEIN MIND HOMOLOG, CHLOROPLASTIC"/>
    <property type="match status" value="1"/>
</dbReference>
<accession>A0A150SV27</accession>
<dbReference type="NCBIfam" id="NF047398">
    <property type="entry name" value="AAA_KGGVGR"/>
    <property type="match status" value="1"/>
</dbReference>
<dbReference type="EMBL" id="JEMC01001559">
    <property type="protein sequence ID" value="KYF96269.1"/>
    <property type="molecule type" value="Genomic_DNA"/>
</dbReference>
<dbReference type="PANTHER" id="PTHR43384">
    <property type="entry name" value="SEPTUM SITE-DETERMINING PROTEIN MIND HOMOLOG, CHLOROPLASTIC-RELATED"/>
    <property type="match status" value="1"/>
</dbReference>
<dbReference type="Gene3D" id="3.40.50.300">
    <property type="entry name" value="P-loop containing nucleotide triphosphate hydrolases"/>
    <property type="match status" value="1"/>
</dbReference>
<keyword evidence="2" id="KW-0067">ATP-binding</keyword>
<dbReference type="GO" id="GO:0005524">
    <property type="term" value="F:ATP binding"/>
    <property type="evidence" value="ECO:0007669"/>
    <property type="project" value="UniProtKB-KW"/>
</dbReference>